<dbReference type="Pfam" id="PF00289">
    <property type="entry name" value="Biotin_carb_N"/>
    <property type="match status" value="1"/>
</dbReference>
<dbReference type="Pfam" id="PF02786">
    <property type="entry name" value="CPSase_L_D2"/>
    <property type="match status" value="1"/>
</dbReference>
<evidence type="ECO:0000256" key="2">
    <source>
        <dbReference type="ARBA" id="ARBA00013263"/>
    </source>
</evidence>
<dbReference type="SUPFAM" id="SSF56059">
    <property type="entry name" value="Glutathione synthetase ATP-binding domain-like"/>
    <property type="match status" value="1"/>
</dbReference>
<name>A0A2H0N3E1_9BACT</name>
<evidence type="ECO:0000256" key="7">
    <source>
        <dbReference type="PROSITE-ProRule" id="PRU00409"/>
    </source>
</evidence>
<dbReference type="Proteomes" id="UP000231139">
    <property type="component" value="Unassembled WGS sequence"/>
</dbReference>
<comment type="function">
    <text evidence="1">This protein is a component of the acetyl coenzyme A carboxylase complex; first, biotin carboxylase catalyzes the carboxylation of the carrier protein and then the transcarboxylase transfers the carboxyl group to form malonyl-CoA.</text>
</comment>
<dbReference type="GO" id="GO:0046872">
    <property type="term" value="F:metal ion binding"/>
    <property type="evidence" value="ECO:0007669"/>
    <property type="project" value="InterPro"/>
</dbReference>
<evidence type="ECO:0000256" key="5">
    <source>
        <dbReference type="ARBA" id="ARBA00022840"/>
    </source>
</evidence>
<gene>
    <name evidence="10" type="ORF">COV62_01000</name>
</gene>
<dbReference type="PROSITE" id="PS00867">
    <property type="entry name" value="CPSASE_2"/>
    <property type="match status" value="1"/>
</dbReference>
<feature type="domain" description="ATP-grasp" evidence="8">
    <location>
        <begin position="121"/>
        <end position="320"/>
    </location>
</feature>
<dbReference type="SUPFAM" id="SSF52440">
    <property type="entry name" value="PreATP-grasp domain"/>
    <property type="match status" value="1"/>
</dbReference>
<dbReference type="SMART" id="SM00878">
    <property type="entry name" value="Biotin_carb_C"/>
    <property type="match status" value="1"/>
</dbReference>
<evidence type="ECO:0000256" key="3">
    <source>
        <dbReference type="ARBA" id="ARBA00022598"/>
    </source>
</evidence>
<dbReference type="InterPro" id="IPR011054">
    <property type="entry name" value="Rudment_hybrid_motif"/>
</dbReference>
<dbReference type="InterPro" id="IPR005482">
    <property type="entry name" value="Biotin_COase_C"/>
</dbReference>
<dbReference type="AlphaFoldDB" id="A0A2H0N3E1"/>
<feature type="domain" description="Biotin carboxylation" evidence="9">
    <location>
        <begin position="1"/>
        <end position="449"/>
    </location>
</feature>
<dbReference type="InterPro" id="IPR011764">
    <property type="entry name" value="Biotin_carboxylation_dom"/>
</dbReference>
<evidence type="ECO:0000259" key="8">
    <source>
        <dbReference type="PROSITE" id="PS50975"/>
    </source>
</evidence>
<sequence>MIKKILIANRGEIALRIIRTCKEMGIKTVALCPLPGQESNFLETSLANEHYFLDKEGTQGYLDQKKIIEIAKKARADAIHPGYGFLAENWRFAKFCQKQNIKFIGPHFKVLKKLEDKIEAKKLAQKVGIPVLSASDGSIKTKDDLFKWAFKIKPPFVLKARKGGGGIGIRIVNGHFSFGELFSTAASLQGQMGLAFSDIDFFLEKYLSGAKHIEFQILGDGNNFVHLGERECTIQRRFQKLLEEAPSLFLDESKRKEMGGLAIKLGRELRYKGAATVEFLVDEAKNFYFLEVNPRIQVEHPVTEAVTGVDIVEQQIRIAQGENIPFSQSDILFNGWAIEARINGEDCLRKFQPGPGTIEKYLPPGGQGIFLHTFLKEGQEIYPYFDSLLAKLIAWGKTREEAIRKLSRALDEMTIEGIPTTIPFFKALLKNKDFLVGNFNTDFVEISGILEELEPPKTPRKIPKFKEKYKEGKVVLGEIEKKEVAKLIFQIYQSVKKFVRTSSMKKTPSRWVMAERLKMFE</sequence>
<dbReference type="PANTHER" id="PTHR48095:SF2">
    <property type="entry name" value="BIOTIN CARBOXYLASE, CHLOROPLASTIC"/>
    <property type="match status" value="1"/>
</dbReference>
<evidence type="ECO:0000313" key="11">
    <source>
        <dbReference type="Proteomes" id="UP000231139"/>
    </source>
</evidence>
<dbReference type="Gene3D" id="3.30.470.20">
    <property type="entry name" value="ATP-grasp fold, B domain"/>
    <property type="match status" value="1"/>
</dbReference>
<accession>A0A2H0N3E1</accession>
<keyword evidence="3 10" id="KW-0436">Ligase</keyword>
<dbReference type="PROSITE" id="PS50979">
    <property type="entry name" value="BC"/>
    <property type="match status" value="1"/>
</dbReference>
<evidence type="ECO:0000256" key="6">
    <source>
        <dbReference type="ARBA" id="ARBA00048600"/>
    </source>
</evidence>
<dbReference type="InterPro" id="IPR051602">
    <property type="entry name" value="ACC_Biotin_Carboxylase"/>
</dbReference>
<dbReference type="SUPFAM" id="SSF51246">
    <property type="entry name" value="Rudiment single hybrid motif"/>
    <property type="match status" value="1"/>
</dbReference>
<dbReference type="InterPro" id="IPR016185">
    <property type="entry name" value="PreATP-grasp_dom_sf"/>
</dbReference>
<dbReference type="GO" id="GO:0005524">
    <property type="term" value="F:ATP binding"/>
    <property type="evidence" value="ECO:0007669"/>
    <property type="project" value="UniProtKB-UniRule"/>
</dbReference>
<dbReference type="PROSITE" id="PS50975">
    <property type="entry name" value="ATP_GRASP"/>
    <property type="match status" value="1"/>
</dbReference>
<dbReference type="Pfam" id="PF02785">
    <property type="entry name" value="Biotin_carb_C"/>
    <property type="match status" value="1"/>
</dbReference>
<evidence type="ECO:0000256" key="1">
    <source>
        <dbReference type="ARBA" id="ARBA00003761"/>
    </source>
</evidence>
<reference evidence="10 11" key="1">
    <citation type="submission" date="2017-09" db="EMBL/GenBank/DDBJ databases">
        <title>Depth-based differentiation of microbial function through sediment-hosted aquifers and enrichment of novel symbionts in the deep terrestrial subsurface.</title>
        <authorList>
            <person name="Probst A.J."/>
            <person name="Ladd B."/>
            <person name="Jarett J.K."/>
            <person name="Geller-Mcgrath D.E."/>
            <person name="Sieber C.M."/>
            <person name="Emerson J.B."/>
            <person name="Anantharaman K."/>
            <person name="Thomas B.C."/>
            <person name="Malmstrom R."/>
            <person name="Stieglmeier M."/>
            <person name="Klingl A."/>
            <person name="Woyke T."/>
            <person name="Ryan C.M."/>
            <person name="Banfield J.F."/>
        </authorList>
    </citation>
    <scope>NUCLEOTIDE SEQUENCE [LARGE SCALE GENOMIC DNA]</scope>
    <source>
        <strain evidence="10">CG11_big_fil_rev_8_21_14_0_20_35_11</strain>
    </source>
</reference>
<dbReference type="EMBL" id="PCWK01000021">
    <property type="protein sequence ID" value="PIR02626.1"/>
    <property type="molecule type" value="Genomic_DNA"/>
</dbReference>
<dbReference type="InterPro" id="IPR005481">
    <property type="entry name" value="BC-like_N"/>
</dbReference>
<proteinExistence type="predicted"/>
<comment type="caution">
    <text evidence="10">The sequence shown here is derived from an EMBL/GenBank/DDBJ whole genome shotgun (WGS) entry which is preliminary data.</text>
</comment>
<dbReference type="PANTHER" id="PTHR48095">
    <property type="entry name" value="PYRUVATE CARBOXYLASE SUBUNIT A"/>
    <property type="match status" value="1"/>
</dbReference>
<evidence type="ECO:0000256" key="4">
    <source>
        <dbReference type="ARBA" id="ARBA00022741"/>
    </source>
</evidence>
<comment type="catalytic activity">
    <reaction evidence="6">
        <text>N(6)-biotinyl-L-lysyl-[protein] + hydrogencarbonate + ATP = N(6)-carboxybiotinyl-L-lysyl-[protein] + ADP + phosphate + H(+)</text>
        <dbReference type="Rhea" id="RHEA:13501"/>
        <dbReference type="Rhea" id="RHEA-COMP:10505"/>
        <dbReference type="Rhea" id="RHEA-COMP:10506"/>
        <dbReference type="ChEBI" id="CHEBI:15378"/>
        <dbReference type="ChEBI" id="CHEBI:17544"/>
        <dbReference type="ChEBI" id="CHEBI:30616"/>
        <dbReference type="ChEBI" id="CHEBI:43474"/>
        <dbReference type="ChEBI" id="CHEBI:83144"/>
        <dbReference type="ChEBI" id="CHEBI:83145"/>
        <dbReference type="ChEBI" id="CHEBI:456216"/>
        <dbReference type="EC" id="6.3.4.14"/>
    </reaction>
</comment>
<dbReference type="InterPro" id="IPR011761">
    <property type="entry name" value="ATP-grasp"/>
</dbReference>
<keyword evidence="4 7" id="KW-0547">Nucleotide-binding</keyword>
<evidence type="ECO:0000259" key="9">
    <source>
        <dbReference type="PROSITE" id="PS50979"/>
    </source>
</evidence>
<protein>
    <recommendedName>
        <fullName evidence="2">biotin carboxylase</fullName>
        <ecNumber evidence="2">6.3.4.14</ecNumber>
    </recommendedName>
</protein>
<organism evidence="10 11">
    <name type="scientific">Candidatus Nealsonbacteria bacterium CG11_big_fil_rev_8_21_14_0_20_35_11</name>
    <dbReference type="NCBI Taxonomy" id="1974713"/>
    <lineage>
        <taxon>Bacteria</taxon>
        <taxon>Candidatus Nealsoniibacteriota</taxon>
    </lineage>
</organism>
<evidence type="ECO:0000313" key="10">
    <source>
        <dbReference type="EMBL" id="PIR02626.1"/>
    </source>
</evidence>
<dbReference type="InterPro" id="IPR005479">
    <property type="entry name" value="CPAse_ATP-bd"/>
</dbReference>
<dbReference type="EC" id="6.3.4.14" evidence="2"/>
<keyword evidence="5 7" id="KW-0067">ATP-binding</keyword>
<dbReference type="GO" id="GO:0004075">
    <property type="term" value="F:biotin carboxylase activity"/>
    <property type="evidence" value="ECO:0007669"/>
    <property type="project" value="UniProtKB-EC"/>
</dbReference>